<protein>
    <recommendedName>
        <fullName evidence="7">Major facilitator superfamily (MFS) profile domain-containing protein</fullName>
    </recommendedName>
</protein>
<evidence type="ECO:0000256" key="6">
    <source>
        <dbReference type="SAM" id="Phobius"/>
    </source>
</evidence>
<dbReference type="Gene3D" id="1.20.1250.20">
    <property type="entry name" value="MFS general substrate transporter like domains"/>
    <property type="match status" value="1"/>
</dbReference>
<proteinExistence type="predicted"/>
<keyword evidence="9" id="KW-1185">Reference proteome</keyword>
<dbReference type="InterPro" id="IPR005829">
    <property type="entry name" value="Sugar_transporter_CS"/>
</dbReference>
<dbReference type="Pfam" id="PF00083">
    <property type="entry name" value="Sugar_tr"/>
    <property type="match status" value="1"/>
</dbReference>
<dbReference type="InterPro" id="IPR050549">
    <property type="entry name" value="MFS_Trehalose_Transporter"/>
</dbReference>
<reference evidence="8 9" key="1">
    <citation type="submission" date="2023-03" db="EMBL/GenBank/DDBJ databases">
        <title>Genome insight into feeding habits of ladybird beetles.</title>
        <authorList>
            <person name="Li H.-S."/>
            <person name="Huang Y.-H."/>
            <person name="Pang H."/>
        </authorList>
    </citation>
    <scope>NUCLEOTIDE SEQUENCE [LARGE SCALE GENOMIC DNA]</scope>
    <source>
        <strain evidence="8">SYSU_2023b</strain>
        <tissue evidence="8">Whole body</tissue>
    </source>
</reference>
<dbReference type="AlphaFoldDB" id="A0AAW1TQW9"/>
<gene>
    <name evidence="8" type="ORF">WA026_008095</name>
</gene>
<evidence type="ECO:0000256" key="1">
    <source>
        <dbReference type="ARBA" id="ARBA00004141"/>
    </source>
</evidence>
<dbReference type="PROSITE" id="PS00217">
    <property type="entry name" value="SUGAR_TRANSPORT_2"/>
    <property type="match status" value="1"/>
</dbReference>
<keyword evidence="2 6" id="KW-0812">Transmembrane</keyword>
<feature type="domain" description="Major facilitator superfamily (MFS) profile" evidence="7">
    <location>
        <begin position="20"/>
        <end position="325"/>
    </location>
</feature>
<evidence type="ECO:0000256" key="5">
    <source>
        <dbReference type="SAM" id="MobiDB-lite"/>
    </source>
</evidence>
<dbReference type="PANTHER" id="PTHR48021:SF39">
    <property type="entry name" value="MAJOR FACILITATOR SUPERFAMILY (MFS) PROFILE DOMAIN-CONTAINING PROTEIN"/>
    <property type="match status" value="1"/>
</dbReference>
<keyword evidence="4 6" id="KW-0472">Membrane</keyword>
<name>A0AAW1TQW9_9CUCU</name>
<sequence length="325" mass="36549">MLIKGKELDSQTWRCTLSQVAAVSVKNIVLLGFGMTLGFPTLLIPRLSGSDSEEKFSLGQEGLSWIGSISLICVPFGCFVSGMITQPLGRRRSMQLINIPFIASWLLYYFSSEIWHVFLALGITGLSGGLMEAPILTYVAEVAQPHLRGILSSTSSMSVIGGVMIQFILGTFLNWRSVALVSVFVPILSFNLIFLIPETPIWLLSKKRYAEAKESLAWLRGWVQVEQVDKEYKEMFKNIQISSGIGNSSFQADNGSTPVNSTVQEGEDKRNGNIEMRKRTKMETLMLFKKRNFIRPYILVSYIFFLAHFNGCHQFKFMLLPFSLL</sequence>
<comment type="subcellular location">
    <subcellularLocation>
        <location evidence="1">Membrane</location>
        <topology evidence="1">Multi-pass membrane protein</topology>
    </subcellularLocation>
</comment>
<comment type="caution">
    <text evidence="8">The sequence shown here is derived from an EMBL/GenBank/DDBJ whole genome shotgun (WGS) entry which is preliminary data.</text>
</comment>
<feature type="region of interest" description="Disordered" evidence="5">
    <location>
        <begin position="249"/>
        <end position="275"/>
    </location>
</feature>
<dbReference type="GO" id="GO:0016020">
    <property type="term" value="C:membrane"/>
    <property type="evidence" value="ECO:0007669"/>
    <property type="project" value="UniProtKB-SubCell"/>
</dbReference>
<dbReference type="InterPro" id="IPR036259">
    <property type="entry name" value="MFS_trans_sf"/>
</dbReference>
<dbReference type="InterPro" id="IPR020846">
    <property type="entry name" value="MFS_dom"/>
</dbReference>
<evidence type="ECO:0000256" key="4">
    <source>
        <dbReference type="ARBA" id="ARBA00023136"/>
    </source>
</evidence>
<feature type="compositionally biased region" description="Basic and acidic residues" evidence="5">
    <location>
        <begin position="266"/>
        <end position="275"/>
    </location>
</feature>
<evidence type="ECO:0000256" key="2">
    <source>
        <dbReference type="ARBA" id="ARBA00022692"/>
    </source>
</evidence>
<accession>A0AAW1TQW9</accession>
<feature type="transmembrane region" description="Helical" evidence="6">
    <location>
        <begin position="117"/>
        <end position="138"/>
    </location>
</feature>
<evidence type="ECO:0000256" key="3">
    <source>
        <dbReference type="ARBA" id="ARBA00022989"/>
    </source>
</evidence>
<feature type="transmembrane region" description="Helical" evidence="6">
    <location>
        <begin position="297"/>
        <end position="319"/>
    </location>
</feature>
<keyword evidence="3 6" id="KW-1133">Transmembrane helix</keyword>
<evidence type="ECO:0000313" key="8">
    <source>
        <dbReference type="EMBL" id="KAK9870531.1"/>
    </source>
</evidence>
<feature type="transmembrane region" description="Helical" evidence="6">
    <location>
        <begin position="63"/>
        <end position="84"/>
    </location>
</feature>
<dbReference type="GO" id="GO:0022857">
    <property type="term" value="F:transmembrane transporter activity"/>
    <property type="evidence" value="ECO:0007669"/>
    <property type="project" value="InterPro"/>
</dbReference>
<evidence type="ECO:0000259" key="7">
    <source>
        <dbReference type="PROSITE" id="PS50850"/>
    </source>
</evidence>
<dbReference type="EMBL" id="JARQZJ010000003">
    <property type="protein sequence ID" value="KAK9870531.1"/>
    <property type="molecule type" value="Genomic_DNA"/>
</dbReference>
<feature type="transmembrane region" description="Helical" evidence="6">
    <location>
        <begin position="20"/>
        <end position="43"/>
    </location>
</feature>
<feature type="transmembrane region" description="Helical" evidence="6">
    <location>
        <begin position="96"/>
        <end position="111"/>
    </location>
</feature>
<feature type="transmembrane region" description="Helical" evidence="6">
    <location>
        <begin position="175"/>
        <end position="196"/>
    </location>
</feature>
<feature type="transmembrane region" description="Helical" evidence="6">
    <location>
        <begin position="150"/>
        <end position="169"/>
    </location>
</feature>
<evidence type="ECO:0000313" key="9">
    <source>
        <dbReference type="Proteomes" id="UP001431783"/>
    </source>
</evidence>
<dbReference type="PROSITE" id="PS50850">
    <property type="entry name" value="MFS"/>
    <property type="match status" value="1"/>
</dbReference>
<dbReference type="PANTHER" id="PTHR48021">
    <property type="match status" value="1"/>
</dbReference>
<feature type="compositionally biased region" description="Polar residues" evidence="5">
    <location>
        <begin position="250"/>
        <end position="264"/>
    </location>
</feature>
<dbReference type="Proteomes" id="UP001431783">
    <property type="component" value="Unassembled WGS sequence"/>
</dbReference>
<dbReference type="SUPFAM" id="SSF103473">
    <property type="entry name" value="MFS general substrate transporter"/>
    <property type="match status" value="1"/>
</dbReference>
<dbReference type="InterPro" id="IPR005828">
    <property type="entry name" value="MFS_sugar_transport-like"/>
</dbReference>
<organism evidence="8 9">
    <name type="scientific">Henosepilachna vigintioctopunctata</name>
    <dbReference type="NCBI Taxonomy" id="420089"/>
    <lineage>
        <taxon>Eukaryota</taxon>
        <taxon>Metazoa</taxon>
        <taxon>Ecdysozoa</taxon>
        <taxon>Arthropoda</taxon>
        <taxon>Hexapoda</taxon>
        <taxon>Insecta</taxon>
        <taxon>Pterygota</taxon>
        <taxon>Neoptera</taxon>
        <taxon>Endopterygota</taxon>
        <taxon>Coleoptera</taxon>
        <taxon>Polyphaga</taxon>
        <taxon>Cucujiformia</taxon>
        <taxon>Coccinelloidea</taxon>
        <taxon>Coccinellidae</taxon>
        <taxon>Epilachninae</taxon>
        <taxon>Epilachnini</taxon>
        <taxon>Henosepilachna</taxon>
    </lineage>
</organism>